<sequence>LTSLKGTVDGIEQSVQMMSEQYDEIMKQLACQNADIKNLKARVERIEEAKYEDEISQLKDEMNELEWRSRRLNLEFHGIPQTNNENLLQQLNQVAAKISVPELTESDIVSAHRLPSKPGKIPGIIVRFGKQQTRDQWLEKKKELKRDQETIFIQENMTRHNRALLHAARDWASARRYQYVWHKDGKIFIRKKEGGRAIVVRNINDLNRIR</sequence>
<feature type="coiled-coil region" evidence="1">
    <location>
        <begin position="22"/>
        <end position="75"/>
    </location>
</feature>
<dbReference type="Pfam" id="PF25298">
    <property type="entry name" value="Baculo_FP_2nd"/>
    <property type="match status" value="1"/>
</dbReference>
<name>A0A090XB81_IXORI</name>
<dbReference type="InterPro" id="IPR057251">
    <property type="entry name" value="FP_C"/>
</dbReference>
<feature type="domain" description="FP protein C-terminal" evidence="2">
    <location>
        <begin position="158"/>
        <end position="209"/>
    </location>
</feature>
<evidence type="ECO:0000313" key="3">
    <source>
        <dbReference type="EMBL" id="JAC94192.1"/>
    </source>
</evidence>
<organism evidence="3">
    <name type="scientific">Ixodes ricinus</name>
    <name type="common">Common tick</name>
    <name type="synonym">Acarus ricinus</name>
    <dbReference type="NCBI Taxonomy" id="34613"/>
    <lineage>
        <taxon>Eukaryota</taxon>
        <taxon>Metazoa</taxon>
        <taxon>Ecdysozoa</taxon>
        <taxon>Arthropoda</taxon>
        <taxon>Chelicerata</taxon>
        <taxon>Arachnida</taxon>
        <taxon>Acari</taxon>
        <taxon>Parasitiformes</taxon>
        <taxon>Ixodida</taxon>
        <taxon>Ixodoidea</taxon>
        <taxon>Ixodidae</taxon>
        <taxon>Ixodinae</taxon>
        <taxon>Ixodes</taxon>
    </lineage>
</organism>
<dbReference type="AlphaFoldDB" id="A0A090XB81"/>
<evidence type="ECO:0000259" key="2">
    <source>
        <dbReference type="Pfam" id="PF25298"/>
    </source>
</evidence>
<keyword evidence="1" id="KW-0175">Coiled coil</keyword>
<feature type="non-terminal residue" evidence="3">
    <location>
        <position position="1"/>
    </location>
</feature>
<dbReference type="EMBL" id="GBIH01000518">
    <property type="protein sequence ID" value="JAC94192.1"/>
    <property type="molecule type" value="mRNA"/>
</dbReference>
<reference evidence="3" key="1">
    <citation type="journal article" date="2015" name="PLoS Negl. Trop. Dis.">
        <title>Deep Sequencing Analysis of the Ixodes ricinus Haemocytome.</title>
        <authorList>
            <person name="Kotsyfakis M."/>
            <person name="Kopacek P."/>
            <person name="Franta Z."/>
            <person name="Pedra J.H."/>
            <person name="Ribeiro J.M."/>
        </authorList>
    </citation>
    <scope>NUCLEOTIDE SEQUENCE</scope>
</reference>
<dbReference type="InterPro" id="IPR004244">
    <property type="entry name" value="Transposase_22"/>
</dbReference>
<protein>
    <submittedName>
        <fullName evidence="3">Putative crack-1 is transposable element</fullName>
    </submittedName>
</protein>
<accession>A0A090XB81</accession>
<evidence type="ECO:0000256" key="1">
    <source>
        <dbReference type="SAM" id="Coils"/>
    </source>
</evidence>
<proteinExistence type="evidence at transcript level"/>
<dbReference type="PANTHER" id="PTHR11505">
    <property type="entry name" value="L1 TRANSPOSABLE ELEMENT-RELATED"/>
    <property type="match status" value="1"/>
</dbReference>